<evidence type="ECO:0000313" key="1">
    <source>
        <dbReference type="EMBL" id="KAJ6973926.1"/>
    </source>
</evidence>
<name>A0AAD6Q014_9ROSI</name>
<dbReference type="EMBL" id="JAQIZT010000013">
    <property type="protein sequence ID" value="KAJ6973926.1"/>
    <property type="molecule type" value="Genomic_DNA"/>
</dbReference>
<gene>
    <name evidence="1" type="ORF">NC653_030077</name>
</gene>
<sequence length="151" mass="17055">MLVQSCCWKRYHRGCYWTEVVMLLELKEEVVLLVGHDADEKEEASELDEMLLEYGGQLTVQLNKKDTVVLREADVLRRCCWFFPQTAELEVVELAAVAALGYCCCEDEEIERAGMEENCNGGWRGGSWRSCFADGGSVKGNTYTMPVDSLP</sequence>
<keyword evidence="2" id="KW-1185">Reference proteome</keyword>
<organism evidence="1 2">
    <name type="scientific">Populus alba x Populus x berolinensis</name>
    <dbReference type="NCBI Taxonomy" id="444605"/>
    <lineage>
        <taxon>Eukaryota</taxon>
        <taxon>Viridiplantae</taxon>
        <taxon>Streptophyta</taxon>
        <taxon>Embryophyta</taxon>
        <taxon>Tracheophyta</taxon>
        <taxon>Spermatophyta</taxon>
        <taxon>Magnoliopsida</taxon>
        <taxon>eudicotyledons</taxon>
        <taxon>Gunneridae</taxon>
        <taxon>Pentapetalae</taxon>
        <taxon>rosids</taxon>
        <taxon>fabids</taxon>
        <taxon>Malpighiales</taxon>
        <taxon>Salicaceae</taxon>
        <taxon>Saliceae</taxon>
        <taxon>Populus</taxon>
    </lineage>
</organism>
<comment type="caution">
    <text evidence="1">The sequence shown here is derived from an EMBL/GenBank/DDBJ whole genome shotgun (WGS) entry which is preliminary data.</text>
</comment>
<reference evidence="1" key="1">
    <citation type="journal article" date="2023" name="Mol. Ecol. Resour.">
        <title>Chromosome-level genome assembly of a triploid poplar Populus alba 'Berolinensis'.</title>
        <authorList>
            <person name="Chen S."/>
            <person name="Yu Y."/>
            <person name="Wang X."/>
            <person name="Wang S."/>
            <person name="Zhang T."/>
            <person name="Zhou Y."/>
            <person name="He R."/>
            <person name="Meng N."/>
            <person name="Wang Y."/>
            <person name="Liu W."/>
            <person name="Liu Z."/>
            <person name="Liu J."/>
            <person name="Guo Q."/>
            <person name="Huang H."/>
            <person name="Sederoff R.R."/>
            <person name="Wang G."/>
            <person name="Qu G."/>
            <person name="Chen S."/>
        </authorList>
    </citation>
    <scope>NUCLEOTIDE SEQUENCE</scope>
    <source>
        <strain evidence="1">SC-2020</strain>
    </source>
</reference>
<proteinExistence type="predicted"/>
<evidence type="ECO:0000313" key="2">
    <source>
        <dbReference type="Proteomes" id="UP001164929"/>
    </source>
</evidence>
<accession>A0AAD6Q014</accession>
<dbReference type="AlphaFoldDB" id="A0AAD6Q014"/>
<protein>
    <submittedName>
        <fullName evidence="1">Uncharacterized protein</fullName>
    </submittedName>
</protein>
<dbReference type="Proteomes" id="UP001164929">
    <property type="component" value="Chromosome 13"/>
</dbReference>